<protein>
    <submittedName>
        <fullName evidence="7">Prolipoprotein diacylglyceryl transferase</fullName>
    </submittedName>
</protein>
<evidence type="ECO:0000256" key="6">
    <source>
        <dbReference type="SAM" id="Phobius"/>
    </source>
</evidence>
<feature type="transmembrane region" description="Helical" evidence="6">
    <location>
        <begin position="26"/>
        <end position="44"/>
    </location>
</feature>
<dbReference type="GO" id="GO:0005886">
    <property type="term" value="C:plasma membrane"/>
    <property type="evidence" value="ECO:0007669"/>
    <property type="project" value="InterPro"/>
</dbReference>
<keyword evidence="7" id="KW-0449">Lipoprotein</keyword>
<keyword evidence="1" id="KW-1003">Cell membrane</keyword>
<dbReference type="EMBL" id="MG264610">
    <property type="protein sequence ID" value="AUG32756.1"/>
    <property type="molecule type" value="Genomic_DNA"/>
</dbReference>
<sequence length="281" mass="32005">MKRLRNVSILFTSPGPLLFQFRSLFIYWYSVSIALGIFSSLYMSTKLARQRSISPIIISDLFPIAIIAAIVFARGYYVLFQWDYYRDHMHDILAIWKGGIAIHGGLIGGSIAIVLFCYLKNQSFLAVMDTLAPSIAMGQAIGRWGNFFNSEAFGLPTNSLLKLAIPYTNRQVLFTNQHFFHPTFLYESCWDFGLCLLLLSLFHRITQRKIYLNNGIVTYFYLIGYGLGRFWIEGIRNDPLCLIGHAPLCEGGLRMAQFMSLLMIALGCLGLQKVRKQYMVS</sequence>
<organism evidence="7">
    <name type="scientific">Paulinella longichromatophora</name>
    <dbReference type="NCBI Taxonomy" id="1708747"/>
    <lineage>
        <taxon>Eukaryota</taxon>
        <taxon>Sar</taxon>
        <taxon>Rhizaria</taxon>
        <taxon>Cercozoa</taxon>
        <taxon>Imbricatea</taxon>
        <taxon>Silicofilosea</taxon>
        <taxon>Euglyphida</taxon>
        <taxon>Paulinellidae</taxon>
        <taxon>Paulinella</taxon>
    </lineage>
</organism>
<name>A0A2H4ZQD4_9EUKA</name>
<dbReference type="InterPro" id="IPR001640">
    <property type="entry name" value="Lgt"/>
</dbReference>
<dbReference type="PANTHER" id="PTHR30589">
    <property type="entry name" value="PROLIPOPROTEIN DIACYLGLYCERYL TRANSFERASE"/>
    <property type="match status" value="1"/>
</dbReference>
<proteinExistence type="inferred from homology"/>
<evidence type="ECO:0000256" key="5">
    <source>
        <dbReference type="ARBA" id="ARBA00023136"/>
    </source>
</evidence>
<evidence type="ECO:0000256" key="3">
    <source>
        <dbReference type="ARBA" id="ARBA00022692"/>
    </source>
</evidence>
<feature type="transmembrane region" description="Helical" evidence="6">
    <location>
        <begin position="252"/>
        <end position="271"/>
    </location>
</feature>
<evidence type="ECO:0000313" key="7">
    <source>
        <dbReference type="EMBL" id="AUG32756.1"/>
    </source>
</evidence>
<evidence type="ECO:0000256" key="4">
    <source>
        <dbReference type="ARBA" id="ARBA00022989"/>
    </source>
</evidence>
<accession>A0A2H4ZQD4</accession>
<keyword evidence="4 6" id="KW-1133">Transmembrane helix</keyword>
<evidence type="ECO:0000256" key="2">
    <source>
        <dbReference type="ARBA" id="ARBA00022679"/>
    </source>
</evidence>
<keyword evidence="7" id="KW-0934">Plastid</keyword>
<dbReference type="HAMAP" id="MF_01147">
    <property type="entry name" value="Lgt"/>
    <property type="match status" value="1"/>
</dbReference>
<feature type="transmembrane region" description="Helical" evidence="6">
    <location>
        <begin position="56"/>
        <end position="80"/>
    </location>
</feature>
<dbReference type="AlphaFoldDB" id="A0A2H4ZQD4"/>
<dbReference type="GO" id="GO:0008961">
    <property type="term" value="F:phosphatidylglycerol-prolipoprotein diacylglyceryl transferase activity"/>
    <property type="evidence" value="ECO:0007669"/>
    <property type="project" value="InterPro"/>
</dbReference>
<feature type="transmembrane region" description="Helical" evidence="6">
    <location>
        <begin position="100"/>
        <end position="119"/>
    </location>
</feature>
<keyword evidence="2 7" id="KW-0808">Transferase</keyword>
<geneLocation type="plastid" evidence="7"/>
<evidence type="ECO:0000256" key="1">
    <source>
        <dbReference type="ARBA" id="ARBA00022475"/>
    </source>
</evidence>
<dbReference type="NCBIfam" id="TIGR00544">
    <property type="entry name" value="lgt"/>
    <property type="match status" value="1"/>
</dbReference>
<dbReference type="Pfam" id="PF01790">
    <property type="entry name" value="LGT"/>
    <property type="match status" value="1"/>
</dbReference>
<gene>
    <name evidence="7" type="primary">lgt</name>
    <name evidence="7" type="ORF">PLO_784</name>
</gene>
<dbReference type="PANTHER" id="PTHR30589:SF0">
    <property type="entry name" value="PHOSPHATIDYLGLYCEROL--PROLIPOPROTEIN DIACYLGLYCERYL TRANSFERASE"/>
    <property type="match status" value="1"/>
</dbReference>
<dbReference type="GO" id="GO:0042158">
    <property type="term" value="P:lipoprotein biosynthetic process"/>
    <property type="evidence" value="ECO:0007669"/>
    <property type="project" value="InterPro"/>
</dbReference>
<feature type="transmembrane region" description="Helical" evidence="6">
    <location>
        <begin position="210"/>
        <end position="232"/>
    </location>
</feature>
<reference evidence="7" key="1">
    <citation type="submission" date="2017-10" db="EMBL/GenBank/DDBJ databases">
        <title>Paulinella longichromatophora chromatophore genome.</title>
        <authorList>
            <person name="Lhee D."/>
            <person name="Yoon H.S."/>
        </authorList>
    </citation>
    <scope>NUCLEOTIDE SEQUENCE</scope>
</reference>
<keyword evidence="3 6" id="KW-0812">Transmembrane</keyword>
<dbReference type="PROSITE" id="PS01311">
    <property type="entry name" value="LGT"/>
    <property type="match status" value="1"/>
</dbReference>
<keyword evidence="5 6" id="KW-0472">Membrane</keyword>